<dbReference type="CDD" id="cd00200">
    <property type="entry name" value="WD40"/>
    <property type="match status" value="1"/>
</dbReference>
<dbReference type="InterPro" id="IPR036322">
    <property type="entry name" value="WD40_repeat_dom_sf"/>
</dbReference>
<keyword evidence="5" id="KW-0175">Coiled coil</keyword>
<organism evidence="11">
    <name type="scientific">Xenopus tropicalis</name>
    <name type="common">Western clawed frog</name>
    <name type="synonym">Silurana tropicalis</name>
    <dbReference type="NCBI Taxonomy" id="8364"/>
    <lineage>
        <taxon>Eukaryota</taxon>
        <taxon>Metazoa</taxon>
        <taxon>Chordata</taxon>
        <taxon>Craniata</taxon>
        <taxon>Vertebrata</taxon>
        <taxon>Euteleostomi</taxon>
        <taxon>Amphibia</taxon>
        <taxon>Batrachia</taxon>
        <taxon>Anura</taxon>
        <taxon>Pipoidea</taxon>
        <taxon>Pipidae</taxon>
        <taxon>Xenopodinae</taxon>
        <taxon>Xenopus</taxon>
        <taxon>Silurana</taxon>
    </lineage>
</organism>
<evidence type="ECO:0000256" key="3">
    <source>
        <dbReference type="ARBA" id="ARBA00022574"/>
    </source>
</evidence>
<evidence type="ECO:0000256" key="10">
    <source>
        <dbReference type="PROSITE-ProRule" id="PRU00221"/>
    </source>
</evidence>
<dbReference type="PRINTS" id="PR00320">
    <property type="entry name" value="GPROTEINBRPT"/>
</dbReference>
<feature type="repeat" description="WD" evidence="10">
    <location>
        <begin position="275"/>
        <end position="307"/>
    </location>
</feature>
<dbReference type="Ensembl" id="ENSXETT00000101976">
    <property type="protein sequence ID" value="ENSXETP00000087334"/>
    <property type="gene ID" value="ENSXETG00000021865"/>
</dbReference>
<dbReference type="Pfam" id="PF00400">
    <property type="entry name" value="WD40"/>
    <property type="match status" value="7"/>
</dbReference>
<comment type="similarity">
    <text evidence="7">Belongs to the WD repeat POC1 family.</text>
</comment>
<feature type="repeat" description="WD" evidence="10">
    <location>
        <begin position="56"/>
        <end position="87"/>
    </location>
</feature>
<feature type="repeat" description="WD" evidence="10">
    <location>
        <begin position="14"/>
        <end position="55"/>
    </location>
</feature>
<dbReference type="SMART" id="SM00320">
    <property type="entry name" value="WD40"/>
    <property type="match status" value="7"/>
</dbReference>
<dbReference type="GO" id="GO:0060271">
    <property type="term" value="P:cilium assembly"/>
    <property type="evidence" value="ECO:0007669"/>
    <property type="project" value="UniProtKB-ARBA"/>
</dbReference>
<feature type="repeat" description="WD" evidence="10">
    <location>
        <begin position="191"/>
        <end position="232"/>
    </location>
</feature>
<keyword evidence="6" id="KW-0206">Cytoskeleton</keyword>
<protein>
    <recommendedName>
        <fullName evidence="8">POC1 centriolar protein homolog B</fullName>
    </recommendedName>
</protein>
<dbReference type="PANTHER" id="PTHR44019">
    <property type="entry name" value="WD REPEAT-CONTAINING PROTEIN 55"/>
    <property type="match status" value="1"/>
</dbReference>
<evidence type="ECO:0000256" key="7">
    <source>
        <dbReference type="ARBA" id="ARBA00037984"/>
    </source>
</evidence>
<dbReference type="GO" id="GO:0048871">
    <property type="term" value="P:multicellular organismal-level homeostasis"/>
    <property type="evidence" value="ECO:0007669"/>
    <property type="project" value="UniProtKB-ARBA"/>
</dbReference>
<reference evidence="11" key="2">
    <citation type="submission" date="2020-05" db="UniProtKB">
        <authorList>
            <consortium name="Ensembl"/>
        </authorList>
    </citation>
    <scope>IDENTIFICATION</scope>
</reference>
<dbReference type="PROSITE" id="PS50082">
    <property type="entry name" value="WD_REPEATS_2"/>
    <property type="match status" value="7"/>
</dbReference>
<keyword evidence="3 10" id="KW-0853">WD repeat</keyword>
<feature type="repeat" description="WD" evidence="10">
    <location>
        <begin position="107"/>
        <end position="148"/>
    </location>
</feature>
<feature type="repeat" description="WD" evidence="10">
    <location>
        <begin position="149"/>
        <end position="190"/>
    </location>
</feature>
<accession>A0A6I8S3K9</accession>
<dbReference type="Gene3D" id="2.130.10.10">
    <property type="entry name" value="YVTN repeat-like/Quinoprotein amine dehydrogenase"/>
    <property type="match status" value="3"/>
</dbReference>
<evidence type="ECO:0000256" key="2">
    <source>
        <dbReference type="ARBA" id="ARBA00022490"/>
    </source>
</evidence>
<keyword evidence="4" id="KW-0677">Repeat</keyword>
<dbReference type="InterPro" id="IPR001680">
    <property type="entry name" value="WD40_rpt"/>
</dbReference>
<dbReference type="PROSITE" id="PS50294">
    <property type="entry name" value="WD_REPEATS_REGION"/>
    <property type="match status" value="7"/>
</dbReference>
<dbReference type="InterPro" id="IPR050505">
    <property type="entry name" value="WDR55/POC1"/>
</dbReference>
<evidence type="ECO:0000256" key="1">
    <source>
        <dbReference type="ARBA" id="ARBA00004114"/>
    </source>
</evidence>
<dbReference type="FunFam" id="2.130.10.10:FF:000235">
    <property type="entry name" value="POC1 centriolar protein homolog B"/>
    <property type="match status" value="1"/>
</dbReference>
<sequence length="450" mass="50113">MASALEDPALQRHFKGHKDAVTYVDFSPDGKQLASSSADACVMIWNFKPQSRAYKYPGHKEAVTCVQFSPSGHLVASSSKDRTVRLWAPNIHTVRAVPFCKGESSVLKAHTAVVRCVNFSSDGHTFITASDDKSIKAWNLHRQRFLYSLTEHTNWVRCARFSPDGRLIASCSDDKTVRIWDITNRLCINTFVDYKGHSNYVDFNPMGTCVASAGVDSTVKVWDIRTNKLLQHYQVHNAGVNSLSFHPSGNYLLTASNDGTVKILDLLEGRLIYTLHGHQGPVLSVAFSKSGDQFASGATDAQVLVWKTNFDKYNIKEIVKLQQKRTCPEAPPHLNDIYPKTPHLHTSSGHSIETKALHTLNKYERNDNVCNYPMPPLASSVEGQKEHPLVGVQGALPRSLSNTLEQIVDQLNVLTQTVSILEHRLTLTEDKLKECLENQQKIPAHASESD</sequence>
<dbReference type="AlphaFoldDB" id="A0A6I8S3K9"/>
<evidence type="ECO:0000313" key="11">
    <source>
        <dbReference type="Ensembl" id="ENSXETP00000087334"/>
    </source>
</evidence>
<proteinExistence type="inferred from homology"/>
<comment type="subcellular location">
    <subcellularLocation>
        <location evidence="1">Cytoplasm</location>
        <location evidence="1">Cytoskeleton</location>
        <location evidence="1">Microtubule organizing center</location>
        <location evidence="1">Centrosome</location>
        <location evidence="1">Centriole</location>
    </subcellularLocation>
</comment>
<dbReference type="InterPro" id="IPR020472">
    <property type="entry name" value="WD40_PAC1"/>
</dbReference>
<evidence type="ECO:0000256" key="9">
    <source>
        <dbReference type="ARBA" id="ARBA00065129"/>
    </source>
</evidence>
<name>A0A6I8S3K9_XENTR</name>
<dbReference type="InterPro" id="IPR019775">
    <property type="entry name" value="WD40_repeat_CS"/>
</dbReference>
<reference evidence="11" key="1">
    <citation type="journal article" date="2010" name="Science">
        <title>The genome of the Western clawed frog Xenopus tropicalis.</title>
        <authorList>
            <person name="Hellsten U."/>
            <person name="Harland R.M."/>
            <person name="Gilchrist M.J."/>
            <person name="Hendrix D."/>
            <person name="Jurka J."/>
            <person name="Kapitonov V."/>
            <person name="Ovcharenko I."/>
            <person name="Putnam N.H."/>
            <person name="Shu S."/>
            <person name="Taher L."/>
            <person name="Blitz I.L."/>
            <person name="Blumberg B."/>
            <person name="Dichmann D.S."/>
            <person name="Dubchak I."/>
            <person name="Amaya E."/>
            <person name="Detter J.C."/>
            <person name="Fletcher R."/>
            <person name="Gerhard D.S."/>
            <person name="Goodstein D."/>
            <person name="Graves T."/>
            <person name="Grigoriev I.V."/>
            <person name="Grimwood J."/>
            <person name="Kawashima T."/>
            <person name="Lindquist E."/>
            <person name="Lucas S.M."/>
            <person name="Mead P.E."/>
            <person name="Mitros T."/>
            <person name="Ogino H."/>
            <person name="Ohta Y."/>
            <person name="Poliakov A.V."/>
            <person name="Pollet N."/>
            <person name="Robert J."/>
            <person name="Salamov A."/>
            <person name="Sater A.K."/>
            <person name="Schmutz J."/>
            <person name="Terry A."/>
            <person name="Vize P.D."/>
            <person name="Warren W.C."/>
            <person name="Wells D."/>
            <person name="Wills A."/>
            <person name="Wilson R.K."/>
            <person name="Zimmerman L.B."/>
            <person name="Zorn A.M."/>
            <person name="Grainger R."/>
            <person name="Grammer T."/>
            <person name="Khokha M.K."/>
            <person name="Richardson P.M."/>
            <person name="Rokhsar D.S."/>
        </authorList>
    </citation>
    <scope>NUCLEOTIDE SEQUENCE [LARGE SCALE GENOMIC DNA]</scope>
    <source>
        <strain evidence="11">Nigerian</strain>
    </source>
</reference>
<evidence type="ECO:0000256" key="6">
    <source>
        <dbReference type="ARBA" id="ARBA00023212"/>
    </source>
</evidence>
<dbReference type="GO" id="GO:0005814">
    <property type="term" value="C:centriole"/>
    <property type="evidence" value="ECO:0007669"/>
    <property type="project" value="UniProtKB-SubCell"/>
</dbReference>
<gene>
    <name evidence="11" type="primary">poc1b</name>
</gene>
<dbReference type="PANTHER" id="PTHR44019:SF1">
    <property type="entry name" value="POC1 CENTRIOLAR PROTEIN HOMOLOG B"/>
    <property type="match status" value="1"/>
</dbReference>
<comment type="subunit">
    <text evidence="9">Interacts with pat.</text>
</comment>
<keyword evidence="2" id="KW-0963">Cytoplasm</keyword>
<dbReference type="GeneTree" id="ENSGT00940000160413"/>
<dbReference type="Xenbase" id="XB-GENE-944930">
    <property type="gene designation" value="poc1b"/>
</dbReference>
<evidence type="ECO:0000256" key="4">
    <source>
        <dbReference type="ARBA" id="ARBA00022737"/>
    </source>
</evidence>
<dbReference type="InterPro" id="IPR015943">
    <property type="entry name" value="WD40/YVTN_repeat-like_dom_sf"/>
</dbReference>
<dbReference type="GO" id="GO:0007017">
    <property type="term" value="P:microtubule-based process"/>
    <property type="evidence" value="ECO:0007669"/>
    <property type="project" value="UniProtKB-ARBA"/>
</dbReference>
<dbReference type="SUPFAM" id="SSF50978">
    <property type="entry name" value="WD40 repeat-like"/>
    <property type="match status" value="1"/>
</dbReference>
<evidence type="ECO:0000256" key="8">
    <source>
        <dbReference type="ARBA" id="ARBA00039724"/>
    </source>
</evidence>
<dbReference type="PROSITE" id="PS00678">
    <property type="entry name" value="WD_REPEATS_1"/>
    <property type="match status" value="3"/>
</dbReference>
<evidence type="ECO:0000256" key="5">
    <source>
        <dbReference type="ARBA" id="ARBA00023054"/>
    </source>
</evidence>
<feature type="repeat" description="WD" evidence="10">
    <location>
        <begin position="233"/>
        <end position="274"/>
    </location>
</feature>
<dbReference type="DNASU" id="448445"/>
<dbReference type="Bgee" id="ENSXETG00000021865">
    <property type="expression patterns" value="Expressed in egg cell and 11 other cell types or tissues"/>
</dbReference>